<evidence type="ECO:0000256" key="10">
    <source>
        <dbReference type="ARBA" id="ARBA00023315"/>
    </source>
</evidence>
<keyword evidence="6 11" id="KW-0812">Transmembrane</keyword>
<evidence type="ECO:0000256" key="11">
    <source>
        <dbReference type="PIRNR" id="PIRNR016636"/>
    </source>
</evidence>
<keyword evidence="5 11" id="KW-0808">Transferase</keyword>
<dbReference type="EC" id="2.3.1.-" evidence="11"/>
<feature type="transmembrane region" description="Helical" evidence="12">
    <location>
        <begin position="37"/>
        <end position="60"/>
    </location>
</feature>
<organism evidence="13 14">
    <name type="scientific">Acinetobacter apis</name>
    <dbReference type="NCBI Taxonomy" id="1229165"/>
    <lineage>
        <taxon>Bacteria</taxon>
        <taxon>Pseudomonadati</taxon>
        <taxon>Pseudomonadota</taxon>
        <taxon>Gammaproteobacteria</taxon>
        <taxon>Moraxellales</taxon>
        <taxon>Moraxellaceae</taxon>
        <taxon>Acinetobacter</taxon>
    </lineage>
</organism>
<evidence type="ECO:0000256" key="3">
    <source>
        <dbReference type="ARBA" id="ARBA00010323"/>
    </source>
</evidence>
<dbReference type="PIRSF" id="PIRSF500217">
    <property type="entry name" value="AlgI"/>
    <property type="match status" value="1"/>
</dbReference>
<keyword evidence="4 11" id="KW-1003">Cell membrane</keyword>
<evidence type="ECO:0000313" key="13">
    <source>
        <dbReference type="EMBL" id="SNQ28666.1"/>
    </source>
</evidence>
<dbReference type="InterPro" id="IPR051085">
    <property type="entry name" value="MB_O-acyltransferase"/>
</dbReference>
<dbReference type="GO" id="GO:0016746">
    <property type="term" value="F:acyltransferase activity"/>
    <property type="evidence" value="ECO:0007669"/>
    <property type="project" value="UniProtKB-KW"/>
</dbReference>
<evidence type="ECO:0000256" key="6">
    <source>
        <dbReference type="ARBA" id="ARBA00022692"/>
    </source>
</evidence>
<evidence type="ECO:0000256" key="4">
    <source>
        <dbReference type="ARBA" id="ARBA00022475"/>
    </source>
</evidence>
<protein>
    <recommendedName>
        <fullName evidence="11">Probable alginate O-acetylase</fullName>
        <ecNumber evidence="11">2.3.1.-</ecNumber>
    </recommendedName>
</protein>
<feature type="transmembrane region" description="Helical" evidence="12">
    <location>
        <begin position="325"/>
        <end position="343"/>
    </location>
</feature>
<dbReference type="PANTHER" id="PTHR13285">
    <property type="entry name" value="ACYLTRANSFERASE"/>
    <property type="match status" value="1"/>
</dbReference>
<comment type="pathway">
    <text evidence="2 11">Glycan biosynthesis; alginate biosynthesis.</text>
</comment>
<evidence type="ECO:0000256" key="9">
    <source>
        <dbReference type="ARBA" id="ARBA00023136"/>
    </source>
</evidence>
<comment type="similarity">
    <text evidence="3 11">Belongs to the membrane-bound acyltransferase family.</text>
</comment>
<evidence type="ECO:0000313" key="14">
    <source>
        <dbReference type="Proteomes" id="UP000243463"/>
    </source>
</evidence>
<evidence type="ECO:0000256" key="7">
    <source>
        <dbReference type="ARBA" id="ARBA00022841"/>
    </source>
</evidence>
<keyword evidence="10 11" id="KW-0012">Acyltransferase</keyword>
<keyword evidence="9 11" id="KW-0472">Membrane</keyword>
<dbReference type="Proteomes" id="UP000243463">
    <property type="component" value="Unassembled WGS sequence"/>
</dbReference>
<keyword evidence="14" id="KW-1185">Reference proteome</keyword>
<dbReference type="InterPro" id="IPR024194">
    <property type="entry name" value="Ac/AlaTfrase_AlgI/DltB"/>
</dbReference>
<dbReference type="Pfam" id="PF03062">
    <property type="entry name" value="MBOAT"/>
    <property type="match status" value="1"/>
</dbReference>
<keyword evidence="11" id="KW-0997">Cell inner membrane</keyword>
<sequence length="499" mass="57161">MTLMFSFLSIEFAICFIVFYIAYWLCQRHIHLQNALLMLFSYLCIYLMSNMYAVGLLLIYSLSIYAASYALDRFHKYKTWIVRLAVIVTLLQLSVFKYFDFFKTQTDQVLHALHADSAWLWSDLIMPLGLSYYSFQSISYLVDRAKQNIPLPRLSCLQACTYFSLLFTITAGPIARVYEAKGLTAVDGESSAMGRQLNSIHPRQVVYPGFALFLILLALIKKWWIASWIATQWVNPVFQNPLQYQSFEVLAAIYGYTLQLFLDFSGYSELMLGFALLLGFKLPVNFRAPLLAYNIRDFWDRWHISLSTWIRDYIYIPLGGSRGSLARTQAHLLLAMVLSGIWHGAGWGFVIWGALHGFALILLNLTDLLAHRLGVKDRRNALANTGRLGHVIGRVVTVHFVCLAFIFFQAKTLTDANEIFQALAFNMFDVPLTTNPFYMLSLLLLAWIIYPFIYQRLGQPNVIYSFKLTPRSFVPLFIVFVVVLICSPSGIPGFIYANF</sequence>
<evidence type="ECO:0000256" key="5">
    <source>
        <dbReference type="ARBA" id="ARBA00022679"/>
    </source>
</evidence>
<reference evidence="14" key="1">
    <citation type="submission" date="2017-06" db="EMBL/GenBank/DDBJ databases">
        <authorList>
            <person name="Varghese N."/>
            <person name="Submissions S."/>
        </authorList>
    </citation>
    <scope>NUCLEOTIDE SEQUENCE [LARGE SCALE GENOMIC DNA]</scope>
    <source>
        <strain evidence="14">ANC 5114</strain>
    </source>
</reference>
<dbReference type="UniPathway" id="UPA00286"/>
<dbReference type="PIRSF" id="PIRSF016636">
    <property type="entry name" value="AlgI_DltB"/>
    <property type="match status" value="1"/>
</dbReference>
<feature type="transmembrane region" description="Helical" evidence="12">
    <location>
        <begin position="473"/>
        <end position="497"/>
    </location>
</feature>
<feature type="transmembrane region" description="Helical" evidence="12">
    <location>
        <begin position="436"/>
        <end position="453"/>
    </location>
</feature>
<keyword evidence="7 11" id="KW-0016">Alginate biosynthesis</keyword>
<feature type="transmembrane region" description="Helical" evidence="12">
    <location>
        <begin position="349"/>
        <end position="370"/>
    </location>
</feature>
<name>A0A217EEN8_9GAMM</name>
<gene>
    <name evidence="13" type="ORF">SAMN05444584_0590</name>
</gene>
<dbReference type="GO" id="GO:0005886">
    <property type="term" value="C:plasma membrane"/>
    <property type="evidence" value="ECO:0007669"/>
    <property type="project" value="UniProtKB-SubCell"/>
</dbReference>
<dbReference type="EMBL" id="FZLN01000001">
    <property type="protein sequence ID" value="SNQ28666.1"/>
    <property type="molecule type" value="Genomic_DNA"/>
</dbReference>
<evidence type="ECO:0000256" key="1">
    <source>
        <dbReference type="ARBA" id="ARBA00004651"/>
    </source>
</evidence>
<accession>A0A217EEN8</accession>
<keyword evidence="8 12" id="KW-1133">Transmembrane helix</keyword>
<dbReference type="GO" id="GO:0042121">
    <property type="term" value="P:alginic acid biosynthetic process"/>
    <property type="evidence" value="ECO:0007669"/>
    <property type="project" value="UniProtKB-UniRule"/>
</dbReference>
<feature type="transmembrane region" description="Helical" evidence="12">
    <location>
        <begin position="391"/>
        <end position="410"/>
    </location>
</feature>
<feature type="transmembrane region" description="Helical" evidence="12">
    <location>
        <begin position="80"/>
        <end position="99"/>
    </location>
</feature>
<feature type="transmembrane region" description="Helical" evidence="12">
    <location>
        <begin position="205"/>
        <end position="224"/>
    </location>
</feature>
<feature type="transmembrane region" description="Helical" evidence="12">
    <location>
        <begin position="6"/>
        <end position="25"/>
    </location>
</feature>
<evidence type="ECO:0000256" key="2">
    <source>
        <dbReference type="ARBA" id="ARBA00005182"/>
    </source>
</evidence>
<evidence type="ECO:0000256" key="12">
    <source>
        <dbReference type="SAM" id="Phobius"/>
    </source>
</evidence>
<dbReference type="InterPro" id="IPR028362">
    <property type="entry name" value="AlgI"/>
</dbReference>
<dbReference type="AlphaFoldDB" id="A0A217EEN8"/>
<proteinExistence type="inferred from homology"/>
<dbReference type="InterPro" id="IPR004299">
    <property type="entry name" value="MBOAT_fam"/>
</dbReference>
<dbReference type="PANTHER" id="PTHR13285:SF23">
    <property type="entry name" value="TEICHOIC ACID D-ALANYLTRANSFERASE"/>
    <property type="match status" value="1"/>
</dbReference>
<evidence type="ECO:0000256" key="8">
    <source>
        <dbReference type="ARBA" id="ARBA00022989"/>
    </source>
</evidence>
<comment type="subcellular location">
    <subcellularLocation>
        <location evidence="11">Cell inner membrane</location>
    </subcellularLocation>
    <subcellularLocation>
        <location evidence="1">Cell membrane</location>
        <topology evidence="1">Multi-pass membrane protein</topology>
    </subcellularLocation>
</comment>